<evidence type="ECO:0000256" key="2">
    <source>
        <dbReference type="ARBA" id="ARBA00012202"/>
    </source>
</evidence>
<evidence type="ECO:0000256" key="3">
    <source>
        <dbReference type="ARBA" id="ARBA00022692"/>
    </source>
</evidence>
<dbReference type="Proteomes" id="UP001634394">
    <property type="component" value="Unassembled WGS sequence"/>
</dbReference>
<comment type="caution">
    <text evidence="14">The sequence shown here is derived from an EMBL/GenBank/DDBJ whole genome shotgun (WGS) entry which is preliminary data.</text>
</comment>
<evidence type="ECO:0000256" key="6">
    <source>
        <dbReference type="ARBA" id="ARBA00022989"/>
    </source>
</evidence>
<dbReference type="GO" id="GO:0016020">
    <property type="term" value="C:membrane"/>
    <property type="evidence" value="ECO:0007669"/>
    <property type="project" value="UniProtKB-SubCell"/>
</dbReference>
<dbReference type="InterPro" id="IPR018297">
    <property type="entry name" value="A/G_cyclase_CS"/>
</dbReference>
<dbReference type="AlphaFoldDB" id="A0ABD3VL68"/>
<sequence length="633" mass="72117">MERFFISNKKPVLKRNIVSPILSVASIREIQERSRCSFDLATKAGGTAQILKVVAFCGIFFVMMVSVLIYDIHTDMVQLGTHNVLEPRYTLYHMHLQEVTKVTAEFYGHYIQFCIENQTQYCDNISFAFSNNIEDDTNRTCEDLEFVSVVQCKYLFGALVGDVANNWNLLIRVILFQFDNLWDAVHTNFRSLDPDSTFAFIDHAYGIGIQNLLQESMQFFAILRSKNYTLFMPGYLESRFAVLAILKIFVPNVNSSINLSEDKLRNYLEFKFQSQTSEIEDCEYVSSVMSLIHFLQTSINDEATSKFQTFNRERNESVTRISIKSVISVLVFIHVLLVVIIVHRMNAWIFSYSSQLQQRTSEYKNEKIRAEQLLYQMLPQSVANQLKLKKSVLAESFECVTIFFSDIVGFTAISASCSPMQVVELLNSVYSIFDIRIDTYDVYKVETIGDAYMVASGVPERNGDKFSVILIGFPKCFNLFEIGPCVAGVVGIKMPRYCLFGDTVNTASRMESNGQPLKIHISKVTKEMLDVAGKYCISCRGLIEIKGKGIMETFWLEGRYDMGEANESMVCRFEPRRKNTGSIKLDKSTSSVSKTDELPESDATAASTKTLLREMLQTIYDEKFVKEPEHVGV</sequence>
<dbReference type="InterPro" id="IPR029787">
    <property type="entry name" value="Nucleotide_cyclase"/>
</dbReference>
<dbReference type="InterPro" id="IPR001054">
    <property type="entry name" value="A/G_cyclase"/>
</dbReference>
<dbReference type="InterPro" id="IPR011645">
    <property type="entry name" value="HNOB_dom_associated"/>
</dbReference>
<evidence type="ECO:0000256" key="10">
    <source>
        <dbReference type="RuleBase" id="RU000405"/>
    </source>
</evidence>
<protein>
    <recommendedName>
        <fullName evidence="2">guanylate cyclase</fullName>
        <ecNumber evidence="2">4.6.1.2</ecNumber>
    </recommendedName>
</protein>
<keyword evidence="6 12" id="KW-1133">Transmembrane helix</keyword>
<comment type="subcellular location">
    <subcellularLocation>
        <location evidence="1">Membrane</location>
        <topology evidence="1">Single-pass type I membrane protein</topology>
    </subcellularLocation>
</comment>
<evidence type="ECO:0000256" key="1">
    <source>
        <dbReference type="ARBA" id="ARBA00004479"/>
    </source>
</evidence>
<dbReference type="PANTHER" id="PTHR11920">
    <property type="entry name" value="GUANYLYL CYCLASE"/>
    <property type="match status" value="1"/>
</dbReference>
<dbReference type="Gene3D" id="6.10.250.780">
    <property type="match status" value="1"/>
</dbReference>
<dbReference type="GO" id="GO:0004383">
    <property type="term" value="F:guanylate cyclase activity"/>
    <property type="evidence" value="ECO:0007669"/>
    <property type="project" value="UniProtKB-EC"/>
</dbReference>
<keyword evidence="9" id="KW-0141">cGMP biosynthesis</keyword>
<dbReference type="PROSITE" id="PS50125">
    <property type="entry name" value="GUANYLATE_CYCLASE_2"/>
    <property type="match status" value="1"/>
</dbReference>
<dbReference type="Pfam" id="PF07701">
    <property type="entry name" value="HNOBA"/>
    <property type="match status" value="1"/>
</dbReference>
<evidence type="ECO:0000256" key="7">
    <source>
        <dbReference type="ARBA" id="ARBA00023136"/>
    </source>
</evidence>
<evidence type="ECO:0000259" key="13">
    <source>
        <dbReference type="PROSITE" id="PS50125"/>
    </source>
</evidence>
<organism evidence="14 15">
    <name type="scientific">Sinanodonta woodiana</name>
    <name type="common">Chinese pond mussel</name>
    <name type="synonym">Anodonta woodiana</name>
    <dbReference type="NCBI Taxonomy" id="1069815"/>
    <lineage>
        <taxon>Eukaryota</taxon>
        <taxon>Metazoa</taxon>
        <taxon>Spiralia</taxon>
        <taxon>Lophotrochozoa</taxon>
        <taxon>Mollusca</taxon>
        <taxon>Bivalvia</taxon>
        <taxon>Autobranchia</taxon>
        <taxon>Heteroconchia</taxon>
        <taxon>Palaeoheterodonta</taxon>
        <taxon>Unionida</taxon>
        <taxon>Unionoidea</taxon>
        <taxon>Unionidae</taxon>
        <taxon>Unioninae</taxon>
        <taxon>Sinanodonta</taxon>
    </lineage>
</organism>
<evidence type="ECO:0000313" key="15">
    <source>
        <dbReference type="Proteomes" id="UP001634394"/>
    </source>
</evidence>
<dbReference type="CDD" id="cd07302">
    <property type="entry name" value="CHD"/>
    <property type="match status" value="1"/>
</dbReference>
<dbReference type="GO" id="GO:0000166">
    <property type="term" value="F:nucleotide binding"/>
    <property type="evidence" value="ECO:0007669"/>
    <property type="project" value="UniProtKB-KW"/>
</dbReference>
<comment type="similarity">
    <text evidence="10">Belongs to the adenylyl cyclase class-4/guanylyl cyclase family.</text>
</comment>
<keyword evidence="3 12" id="KW-0812">Transmembrane</keyword>
<dbReference type="PANTHER" id="PTHR11920:SF501">
    <property type="entry name" value="GUANYLATE CYCLASE 32E"/>
    <property type="match status" value="1"/>
</dbReference>
<feature type="region of interest" description="Disordered" evidence="11">
    <location>
        <begin position="582"/>
        <end position="606"/>
    </location>
</feature>
<dbReference type="EC" id="4.6.1.2" evidence="2"/>
<dbReference type="SUPFAM" id="SSF55073">
    <property type="entry name" value="Nucleotide cyclase"/>
    <property type="match status" value="1"/>
</dbReference>
<evidence type="ECO:0000313" key="14">
    <source>
        <dbReference type="EMBL" id="KAL3861458.1"/>
    </source>
</evidence>
<dbReference type="EMBL" id="JBJQND010000011">
    <property type="protein sequence ID" value="KAL3861458.1"/>
    <property type="molecule type" value="Genomic_DNA"/>
</dbReference>
<feature type="domain" description="Guanylate cyclase" evidence="13">
    <location>
        <begin position="401"/>
        <end position="511"/>
    </location>
</feature>
<keyword evidence="4" id="KW-0732">Signal</keyword>
<dbReference type="Gene3D" id="3.30.70.1230">
    <property type="entry name" value="Nucleotide cyclase"/>
    <property type="match status" value="2"/>
</dbReference>
<dbReference type="Pfam" id="PF00211">
    <property type="entry name" value="Guanylate_cyc"/>
    <property type="match status" value="2"/>
</dbReference>
<dbReference type="PROSITE" id="PS00452">
    <property type="entry name" value="GUANYLATE_CYCLASE_1"/>
    <property type="match status" value="1"/>
</dbReference>
<evidence type="ECO:0000256" key="4">
    <source>
        <dbReference type="ARBA" id="ARBA00022729"/>
    </source>
</evidence>
<evidence type="ECO:0000256" key="5">
    <source>
        <dbReference type="ARBA" id="ARBA00022741"/>
    </source>
</evidence>
<gene>
    <name evidence="14" type="ORF">ACJMK2_007492</name>
</gene>
<evidence type="ECO:0000256" key="11">
    <source>
        <dbReference type="SAM" id="MobiDB-lite"/>
    </source>
</evidence>
<keyword evidence="8 10" id="KW-0456">Lyase</keyword>
<evidence type="ECO:0000256" key="8">
    <source>
        <dbReference type="ARBA" id="ARBA00023239"/>
    </source>
</evidence>
<keyword evidence="15" id="KW-1185">Reference proteome</keyword>
<proteinExistence type="inferred from homology"/>
<keyword evidence="7 12" id="KW-0472">Membrane</keyword>
<name>A0ABD3VL68_SINWO</name>
<reference evidence="14 15" key="1">
    <citation type="submission" date="2024-11" db="EMBL/GenBank/DDBJ databases">
        <title>Chromosome-level genome assembly of the freshwater bivalve Anodonta woodiana.</title>
        <authorList>
            <person name="Chen X."/>
        </authorList>
    </citation>
    <scope>NUCLEOTIDE SEQUENCE [LARGE SCALE GENOMIC DNA]</scope>
    <source>
        <strain evidence="14">MN2024</strain>
        <tissue evidence="14">Gills</tissue>
    </source>
</reference>
<dbReference type="InterPro" id="IPR050401">
    <property type="entry name" value="Cyclic_nucleotide_synthase"/>
</dbReference>
<dbReference type="SMART" id="SM00044">
    <property type="entry name" value="CYCc"/>
    <property type="match status" value="1"/>
</dbReference>
<evidence type="ECO:0000256" key="12">
    <source>
        <dbReference type="SAM" id="Phobius"/>
    </source>
</evidence>
<feature type="transmembrane region" description="Helical" evidence="12">
    <location>
        <begin position="50"/>
        <end position="70"/>
    </location>
</feature>
<accession>A0ABD3VL68</accession>
<feature type="transmembrane region" description="Helical" evidence="12">
    <location>
        <begin position="321"/>
        <end position="342"/>
    </location>
</feature>
<keyword evidence="5" id="KW-0547">Nucleotide-binding</keyword>
<evidence type="ECO:0000256" key="9">
    <source>
        <dbReference type="ARBA" id="ARBA00023293"/>
    </source>
</evidence>